<dbReference type="InterPro" id="IPR019441">
    <property type="entry name" value="FMP27/BLTP2/Hobbit_GFWDK_RBG"/>
</dbReference>
<name>A0A1Y3AQG1_EURMA</name>
<dbReference type="SMART" id="SM01214">
    <property type="entry name" value="Fmp27_GFWDK"/>
    <property type="match status" value="1"/>
</dbReference>
<comment type="caution">
    <text evidence="2">The sequence shown here is derived from an EMBL/GenBank/DDBJ whole genome shotgun (WGS) entry which is preliminary data.</text>
</comment>
<evidence type="ECO:0000313" key="3">
    <source>
        <dbReference type="Proteomes" id="UP000194236"/>
    </source>
</evidence>
<dbReference type="Pfam" id="PF10344">
    <property type="entry name" value="Hobbit"/>
    <property type="match status" value="1"/>
</dbReference>
<dbReference type="InterPro" id="IPR045167">
    <property type="entry name" value="Hobbit"/>
</dbReference>
<feature type="domain" description="FMP27/BLTP2/Hobbit GFWDK motif-containing RBG unit" evidence="1">
    <location>
        <begin position="171"/>
        <end position="303"/>
    </location>
</feature>
<organism evidence="2 3">
    <name type="scientific">Euroglyphus maynei</name>
    <name type="common">Mayne's house dust mite</name>
    <dbReference type="NCBI Taxonomy" id="6958"/>
    <lineage>
        <taxon>Eukaryota</taxon>
        <taxon>Metazoa</taxon>
        <taxon>Ecdysozoa</taxon>
        <taxon>Arthropoda</taxon>
        <taxon>Chelicerata</taxon>
        <taxon>Arachnida</taxon>
        <taxon>Acari</taxon>
        <taxon>Acariformes</taxon>
        <taxon>Sarcoptiformes</taxon>
        <taxon>Astigmata</taxon>
        <taxon>Psoroptidia</taxon>
        <taxon>Analgoidea</taxon>
        <taxon>Pyroglyphidae</taxon>
        <taxon>Pyroglyphinae</taxon>
        <taxon>Euroglyphus</taxon>
    </lineage>
</organism>
<protein>
    <recommendedName>
        <fullName evidence="1">FMP27/BLTP2/Hobbit GFWDK motif-containing RBG unit domain-containing protein</fullName>
    </recommendedName>
</protein>
<proteinExistence type="predicted"/>
<accession>A0A1Y3AQG1</accession>
<dbReference type="OrthoDB" id="1562405at2759"/>
<dbReference type="PANTHER" id="PTHR15678">
    <property type="entry name" value="ANTIGEN MLAA-22-RELATED"/>
    <property type="match status" value="1"/>
</dbReference>
<reference evidence="2 3" key="1">
    <citation type="submission" date="2017-03" db="EMBL/GenBank/DDBJ databases">
        <title>Genome Survey of Euroglyphus maynei.</title>
        <authorList>
            <person name="Arlian L.G."/>
            <person name="Morgan M.S."/>
            <person name="Rider S.D."/>
        </authorList>
    </citation>
    <scope>NUCLEOTIDE SEQUENCE [LARGE SCALE GENOMIC DNA]</scope>
    <source>
        <strain evidence="2">Arlian Lab</strain>
        <tissue evidence="2">Whole body</tissue>
    </source>
</reference>
<evidence type="ECO:0000313" key="2">
    <source>
        <dbReference type="EMBL" id="OTF70699.1"/>
    </source>
</evidence>
<dbReference type="PANTHER" id="PTHR15678:SF6">
    <property type="entry name" value="BRIDGE-LIKE LIPID TRANSFER PROTEIN FAMILY MEMBER 2"/>
    <property type="match status" value="1"/>
</dbReference>
<sequence>MIPDQNSSLSPDFIIKIQSILMELGDDPFEIRLNNNYELMEDEYNESLKRWEILMEKINEKSVGRNNASLLLTDELRRAFDRQNAKTYVERSNKMYDSNQTVQRTQLFTVKMENFQLHLIADSSYDSYEKKVRLIKQIDVHSPFPEDILFSTIWCRQLFASIGVFIISLRDFSQPLLNAKKLYFKGVLLGAEQEACARARRTCEIDMGPNFARFKIQRSMTTMKFYHDIISNISSLIYTHGACWEPILQQVNLSFELIFRPSNDPSPSLTWWDKLRFLFHGSLKMNSKQISIVFHASLDPYNSTELIEFSFVNSTTQIDTGKIQILCDLDVFVHAASKYDECRIIHLPDVTITFNLNWDCSGNKNDHHSVMPCAQDKLPEYTCNQ</sequence>
<dbReference type="EMBL" id="MUJZ01064412">
    <property type="protein sequence ID" value="OTF70699.1"/>
    <property type="molecule type" value="Genomic_DNA"/>
</dbReference>
<dbReference type="Proteomes" id="UP000194236">
    <property type="component" value="Unassembled WGS sequence"/>
</dbReference>
<gene>
    <name evidence="2" type="ORF">BLA29_006174</name>
</gene>
<keyword evidence="3" id="KW-1185">Reference proteome</keyword>
<evidence type="ECO:0000259" key="1">
    <source>
        <dbReference type="SMART" id="SM01214"/>
    </source>
</evidence>
<dbReference type="AlphaFoldDB" id="A0A1Y3AQG1"/>
<feature type="non-terminal residue" evidence="2">
    <location>
        <position position="385"/>
    </location>
</feature>